<dbReference type="NCBIfam" id="TIGR02783">
    <property type="entry name" value="TrbL_P"/>
    <property type="match status" value="1"/>
</dbReference>
<feature type="compositionally biased region" description="Gly residues" evidence="5">
    <location>
        <begin position="346"/>
        <end position="396"/>
    </location>
</feature>
<keyword evidence="4 6" id="KW-0472">Membrane</keyword>
<dbReference type="PRINTS" id="PR01228">
    <property type="entry name" value="EGGSHELL"/>
</dbReference>
<dbReference type="RefSeq" id="WP_169161916.1">
    <property type="nucleotide sequence ID" value="NZ_JABBFW010000014.1"/>
</dbReference>
<dbReference type="AlphaFoldDB" id="A0A848FDE0"/>
<protein>
    <submittedName>
        <fullName evidence="8">P-type conjugative transfer protein TrbL</fullName>
    </submittedName>
</protein>
<comment type="subcellular location">
    <subcellularLocation>
        <location evidence="1">Membrane</location>
        <topology evidence="1">Multi-pass membrane protein</topology>
    </subcellularLocation>
</comment>
<proteinExistence type="predicted"/>
<evidence type="ECO:0000313" key="9">
    <source>
        <dbReference type="Proteomes" id="UP000574067"/>
    </source>
</evidence>
<dbReference type="GO" id="GO:0030255">
    <property type="term" value="P:protein secretion by the type IV secretion system"/>
    <property type="evidence" value="ECO:0007669"/>
    <property type="project" value="InterPro"/>
</dbReference>
<keyword evidence="2 6" id="KW-0812">Transmembrane</keyword>
<accession>A0A848FDE0</accession>
<dbReference type="GO" id="GO:0016020">
    <property type="term" value="C:membrane"/>
    <property type="evidence" value="ECO:0007669"/>
    <property type="project" value="UniProtKB-SubCell"/>
</dbReference>
<evidence type="ECO:0000256" key="5">
    <source>
        <dbReference type="SAM" id="MobiDB-lite"/>
    </source>
</evidence>
<dbReference type="EMBL" id="JABBFW010000014">
    <property type="protein sequence ID" value="NML17016.1"/>
    <property type="molecule type" value="Genomic_DNA"/>
</dbReference>
<feature type="region of interest" description="Disordered" evidence="5">
    <location>
        <begin position="346"/>
        <end position="399"/>
    </location>
</feature>
<evidence type="ECO:0000256" key="4">
    <source>
        <dbReference type="ARBA" id="ARBA00023136"/>
    </source>
</evidence>
<organism evidence="8 9">
    <name type="scientific">Azohydromonas caseinilytica</name>
    <dbReference type="NCBI Taxonomy" id="2728836"/>
    <lineage>
        <taxon>Bacteria</taxon>
        <taxon>Pseudomonadati</taxon>
        <taxon>Pseudomonadota</taxon>
        <taxon>Betaproteobacteria</taxon>
        <taxon>Burkholderiales</taxon>
        <taxon>Sphaerotilaceae</taxon>
        <taxon>Azohydromonas</taxon>
    </lineage>
</organism>
<feature type="transmembrane region" description="Helical" evidence="6">
    <location>
        <begin position="252"/>
        <end position="270"/>
    </location>
</feature>
<dbReference type="InterPro" id="IPR014150">
    <property type="entry name" value="Conjugal_tfr_TrbL"/>
</dbReference>
<keyword evidence="3 6" id="KW-1133">Transmembrane helix</keyword>
<comment type="caution">
    <text evidence="8">The sequence shown here is derived from an EMBL/GenBank/DDBJ whole genome shotgun (WGS) entry which is preliminary data.</text>
</comment>
<name>A0A848FDE0_9BURK</name>
<feature type="transmembrane region" description="Helical" evidence="6">
    <location>
        <begin position="90"/>
        <end position="108"/>
    </location>
</feature>
<feature type="transmembrane region" description="Helical" evidence="6">
    <location>
        <begin position="56"/>
        <end position="78"/>
    </location>
</feature>
<evidence type="ECO:0000256" key="2">
    <source>
        <dbReference type="ARBA" id="ARBA00022692"/>
    </source>
</evidence>
<evidence type="ECO:0000313" key="8">
    <source>
        <dbReference type="EMBL" id="NML17016.1"/>
    </source>
</evidence>
<feature type="signal peptide" evidence="7">
    <location>
        <begin position="1"/>
        <end position="27"/>
    </location>
</feature>
<feature type="transmembrane region" description="Helical" evidence="6">
    <location>
        <begin position="182"/>
        <end position="202"/>
    </location>
</feature>
<reference evidence="8 9" key="1">
    <citation type="submission" date="2020-04" db="EMBL/GenBank/DDBJ databases">
        <title>Azohydromonas sp. isolated from soil.</title>
        <authorList>
            <person name="Dahal R.H."/>
        </authorList>
    </citation>
    <scope>NUCLEOTIDE SEQUENCE [LARGE SCALE GENOMIC DNA]</scope>
    <source>
        <strain evidence="8 9">G-1-1-14</strain>
    </source>
</reference>
<evidence type="ECO:0000256" key="1">
    <source>
        <dbReference type="ARBA" id="ARBA00004141"/>
    </source>
</evidence>
<keyword evidence="7" id="KW-0732">Signal</keyword>
<evidence type="ECO:0000256" key="6">
    <source>
        <dbReference type="SAM" id="Phobius"/>
    </source>
</evidence>
<feature type="transmembrane region" description="Helical" evidence="6">
    <location>
        <begin position="222"/>
        <end position="240"/>
    </location>
</feature>
<feature type="chain" id="PRO_5032951240" evidence="7">
    <location>
        <begin position="28"/>
        <end position="545"/>
    </location>
</feature>
<dbReference type="Proteomes" id="UP000574067">
    <property type="component" value="Unassembled WGS sequence"/>
</dbReference>
<dbReference type="Pfam" id="PF04610">
    <property type="entry name" value="TrbL"/>
    <property type="match status" value="1"/>
</dbReference>
<sequence length="545" mass="53871">MKLSISHRPIAFLVLAALALYALDAHAAITSAGVLDRVLGRFRDAASGWADVFMTAATWLFWALAAISLAFTFGFMLLRRADLSEFFTELVRFIMTTGFFLWLMVNATDFVPRILNGLRQLAGQAGNLSSGALTPSGVVDIGFAIFFKICAESSGWAPIDSLVGMAVGIVILVMLVMVGTNILLVLIGSWMLTYGGLIYLGFGGGRWTSDMAIGYYRTALKVGIELMTMVLLVAIGKTFLDDYYRDLGGSTRITDLAVVLVASLILLVLVNRVPPLLSSVASGGPVGGTGLGGVGAGALMGGAGMGLAAAAAGASLMGAAAAHAMGGFQALQAAFQATGGGAGAGAGGGSTGAGGASGASGSSGGGGMPGLGWTGGSGGGSGGGGSPNPSNGGGSGSPFANAAGFGSGFGGTGAAGKSTSAGAGAGGRPSFGQRMAAVSEQLKRGAQSVAADRARESGASFVERVAETPGAKVAQAIRAANGLGTSAADDSSIFGADSLSPGADDNVFDPEAEVAAFTAGAEPAPPAWPAQGTVDDEGMFDSQKG</sequence>
<feature type="transmembrane region" description="Helical" evidence="6">
    <location>
        <begin position="159"/>
        <end position="176"/>
    </location>
</feature>
<gene>
    <name evidence="8" type="primary">trbL</name>
    <name evidence="8" type="ORF">HHL10_18705</name>
</gene>
<evidence type="ECO:0000256" key="7">
    <source>
        <dbReference type="SAM" id="SignalP"/>
    </source>
</evidence>
<feature type="region of interest" description="Disordered" evidence="5">
    <location>
        <begin position="518"/>
        <end position="545"/>
    </location>
</feature>
<evidence type="ECO:0000256" key="3">
    <source>
        <dbReference type="ARBA" id="ARBA00022989"/>
    </source>
</evidence>
<keyword evidence="9" id="KW-1185">Reference proteome</keyword>
<dbReference type="InterPro" id="IPR007688">
    <property type="entry name" value="Conjugal_tfr_TrbL/VirB6"/>
</dbReference>